<dbReference type="PANTHER" id="PTHR45672:SF3">
    <property type="entry name" value="THIOREDOXIN DOMAIN-CONTAINING PROTEIN 5"/>
    <property type="match status" value="1"/>
</dbReference>
<dbReference type="SUPFAM" id="SSF52833">
    <property type="entry name" value="Thioredoxin-like"/>
    <property type="match status" value="3"/>
</dbReference>
<feature type="chain" id="PRO_5046576921" description="Thioredoxin domain-containing protein" evidence="4">
    <location>
        <begin position="22"/>
        <end position="412"/>
    </location>
</feature>
<dbReference type="Proteomes" id="UP000823941">
    <property type="component" value="Chromosome 6"/>
</dbReference>
<dbReference type="InterPro" id="IPR013766">
    <property type="entry name" value="Thioredoxin_domain"/>
</dbReference>
<dbReference type="PANTHER" id="PTHR45672">
    <property type="entry name" value="PROTEIN DISULFIDE-ISOMERASE C17H9.14C-RELATED"/>
    <property type="match status" value="1"/>
</dbReference>
<evidence type="ECO:0000256" key="2">
    <source>
        <dbReference type="ARBA" id="ARBA00022729"/>
    </source>
</evidence>
<gene>
    <name evidence="6" type="ORF">JYU34_004185</name>
</gene>
<evidence type="ECO:0000256" key="3">
    <source>
        <dbReference type="SAM" id="MobiDB-lite"/>
    </source>
</evidence>
<dbReference type="InterPro" id="IPR051063">
    <property type="entry name" value="PDI"/>
</dbReference>
<dbReference type="InterPro" id="IPR017937">
    <property type="entry name" value="Thioredoxin_CS"/>
</dbReference>
<feature type="signal peptide" evidence="4">
    <location>
        <begin position="1"/>
        <end position="21"/>
    </location>
</feature>
<evidence type="ECO:0000313" key="6">
    <source>
        <dbReference type="EMBL" id="KAG7309692.1"/>
    </source>
</evidence>
<evidence type="ECO:0000313" key="7">
    <source>
        <dbReference type="Proteomes" id="UP000823941"/>
    </source>
</evidence>
<keyword evidence="7" id="KW-1185">Reference proteome</keyword>
<proteinExistence type="inferred from homology"/>
<dbReference type="CDD" id="cd02961">
    <property type="entry name" value="PDI_a_family"/>
    <property type="match status" value="2"/>
</dbReference>
<dbReference type="PROSITE" id="PS00194">
    <property type="entry name" value="THIOREDOXIN_1"/>
    <property type="match status" value="1"/>
</dbReference>
<dbReference type="Gene3D" id="3.40.30.10">
    <property type="entry name" value="Glutaredoxin"/>
    <property type="match status" value="3"/>
</dbReference>
<evidence type="ECO:0000259" key="5">
    <source>
        <dbReference type="PROSITE" id="PS51352"/>
    </source>
</evidence>
<feature type="domain" description="Thioredoxin" evidence="5">
    <location>
        <begin position="6"/>
        <end position="130"/>
    </location>
</feature>
<protein>
    <recommendedName>
        <fullName evidence="5">Thioredoxin domain-containing protein</fullName>
    </recommendedName>
</protein>
<dbReference type="InterPro" id="IPR036249">
    <property type="entry name" value="Thioredoxin-like_sf"/>
</dbReference>
<accession>A0ABQ7QXB2</accession>
<keyword evidence="2 4" id="KW-0732">Signal</keyword>
<reference evidence="6 7" key="1">
    <citation type="submission" date="2021-06" db="EMBL/GenBank/DDBJ databases">
        <title>A haploid diamondback moth (Plutella xylostella L.) genome assembly resolves 31 chromosomes and identifies a diamide resistance mutation.</title>
        <authorList>
            <person name="Ward C.M."/>
            <person name="Perry K.D."/>
            <person name="Baker G."/>
            <person name="Powis K."/>
            <person name="Heckel D.G."/>
            <person name="Baxter S.W."/>
        </authorList>
    </citation>
    <scope>NUCLEOTIDE SEQUENCE [LARGE SCALE GENOMIC DNA]</scope>
    <source>
        <strain evidence="6 7">LV</strain>
        <tissue evidence="6">Single pupa</tissue>
    </source>
</reference>
<organism evidence="6 7">
    <name type="scientific">Plutella xylostella</name>
    <name type="common">Diamondback moth</name>
    <name type="synonym">Plutella maculipennis</name>
    <dbReference type="NCBI Taxonomy" id="51655"/>
    <lineage>
        <taxon>Eukaryota</taxon>
        <taxon>Metazoa</taxon>
        <taxon>Ecdysozoa</taxon>
        <taxon>Arthropoda</taxon>
        <taxon>Hexapoda</taxon>
        <taxon>Insecta</taxon>
        <taxon>Pterygota</taxon>
        <taxon>Neoptera</taxon>
        <taxon>Endopterygota</taxon>
        <taxon>Lepidoptera</taxon>
        <taxon>Glossata</taxon>
        <taxon>Ditrysia</taxon>
        <taxon>Yponomeutoidea</taxon>
        <taxon>Plutellidae</taxon>
        <taxon>Plutella</taxon>
    </lineage>
</organism>
<comment type="similarity">
    <text evidence="1">Belongs to the protein disulfide isomerase family.</text>
</comment>
<feature type="domain" description="Thioredoxin" evidence="5">
    <location>
        <begin position="264"/>
        <end position="376"/>
    </location>
</feature>
<feature type="region of interest" description="Disordered" evidence="3">
    <location>
        <begin position="388"/>
        <end position="412"/>
    </location>
</feature>
<evidence type="ECO:0000256" key="4">
    <source>
        <dbReference type="SAM" id="SignalP"/>
    </source>
</evidence>
<comment type="caution">
    <text evidence="6">The sequence shown here is derived from an EMBL/GenBank/DDBJ whole genome shotgun (WGS) entry which is preliminary data.</text>
</comment>
<name>A0ABQ7QXB2_PLUXY</name>
<dbReference type="PROSITE" id="PS51352">
    <property type="entry name" value="THIOREDOXIN_2"/>
    <property type="match status" value="2"/>
</dbReference>
<dbReference type="EMBL" id="JAHIBW010000006">
    <property type="protein sequence ID" value="KAG7309692.1"/>
    <property type="molecule type" value="Genomic_DNA"/>
</dbReference>
<evidence type="ECO:0000256" key="1">
    <source>
        <dbReference type="ARBA" id="ARBA00006347"/>
    </source>
</evidence>
<feature type="compositionally biased region" description="Polar residues" evidence="3">
    <location>
        <begin position="388"/>
        <end position="397"/>
    </location>
</feature>
<dbReference type="Pfam" id="PF00085">
    <property type="entry name" value="Thioredoxin"/>
    <property type="match status" value="3"/>
</dbReference>
<sequence length="412" mass="47271">MFAKYLYFLLVWPYFVAPNESNIYEYDADSFRTQVKEMDGNFIMFYAPWSKSCQKFMPIWEELAELINTKDSNFNIAQVDCTLHTNLCNENDVTGYPTLLYFHKNTFEPIEYKGTRDLASLTLFLSEVFTIKTEGLQSIKNTDEVKIYSGVAYLNDYNVEKFLSSGQHFVMFYTSWCKASQKLAPIWSDLAVQYSHNDYVQIGKINCMESQITCNNFDVKQYPYLMWIVSGRIMGIAHEDTLEGLKSYVDKMLLTENHDPDKFMKKKKALPVARITEETYETFFDKDIVFINYFAPWCAHCMQLSPLWAQLGERFENESRVLVADVDCAASRPVCELEKISGLPTLVLYKHKKIVSVEHGGKPLDSLVAMVQDQLDILAGIKKEVVTTNSSEESTPSIHGGDHSTASTKDEL</sequence>